<comment type="caution">
    <text evidence="3">The sequence shown here is derived from an EMBL/GenBank/DDBJ whole genome shotgun (WGS) entry which is preliminary data.</text>
</comment>
<evidence type="ECO:0000256" key="1">
    <source>
        <dbReference type="SAM" id="Coils"/>
    </source>
</evidence>
<evidence type="ECO:0000313" key="3">
    <source>
        <dbReference type="EMBL" id="OAP93315.1"/>
    </source>
</evidence>
<feature type="coiled-coil region" evidence="1">
    <location>
        <begin position="377"/>
        <end position="404"/>
    </location>
</feature>
<evidence type="ECO:0000313" key="4">
    <source>
        <dbReference type="Proteomes" id="UP000078302"/>
    </source>
</evidence>
<keyword evidence="1" id="KW-0175">Coiled coil</keyword>
<feature type="signal peptide" evidence="2">
    <location>
        <begin position="1"/>
        <end position="29"/>
    </location>
</feature>
<dbReference type="Proteomes" id="UP000078302">
    <property type="component" value="Unassembled WGS sequence"/>
</dbReference>
<name>A0A179BPU1_ACIFR</name>
<organism evidence="3 4">
    <name type="scientific">Acidithiobacillus ferrooxidans</name>
    <name type="common">Thiobacillus ferrooxidans</name>
    <dbReference type="NCBI Taxonomy" id="920"/>
    <lineage>
        <taxon>Bacteria</taxon>
        <taxon>Pseudomonadati</taxon>
        <taxon>Pseudomonadota</taxon>
        <taxon>Acidithiobacillia</taxon>
        <taxon>Acidithiobacillales</taxon>
        <taxon>Acidithiobacillaceae</taxon>
        <taxon>Acidithiobacillus</taxon>
    </lineage>
</organism>
<feature type="chain" id="PRO_5008099564" description="Conjugal transfer protein" evidence="2">
    <location>
        <begin position="30"/>
        <end position="447"/>
    </location>
</feature>
<keyword evidence="4" id="KW-1185">Reference proteome</keyword>
<gene>
    <name evidence="3" type="ORF">A4H96_00815</name>
</gene>
<proteinExistence type="predicted"/>
<evidence type="ECO:0000256" key="2">
    <source>
        <dbReference type="SAM" id="SignalP"/>
    </source>
</evidence>
<reference evidence="3 4" key="1">
    <citation type="submission" date="2016-04" db="EMBL/GenBank/DDBJ databases">
        <title>Acidithiobacillus ferrooxidans genome sequencing and assembly.</title>
        <authorList>
            <person name="Zhou Z."/>
        </authorList>
    </citation>
    <scope>NUCLEOTIDE SEQUENCE [LARGE SCALE GENOMIC DNA]</scope>
    <source>
        <strain evidence="3 4">BY0502</strain>
    </source>
</reference>
<dbReference type="AlphaFoldDB" id="A0A179BPU1"/>
<protein>
    <recommendedName>
        <fullName evidence="5">Conjugal transfer protein</fullName>
    </recommendedName>
</protein>
<sequence>MAKITRYRSKGFVATALIILWTVQSPTCASAINLYQSGSSQGVMQFGAATGAGTLYQPSQSTTANVGFGGNVGIGCSGINPQAFIQSINPTQIINSFKNTLIGGAQSALENYLLATAYSNPTLASVMNMENKTLNMNFSQFASQCSTQQAKAMGANMGARKMASAHNECFQQQIQSGVGPSQAYNNCINTNSALDSIVSNHLPESFGNIGFLSKYTNMNVTTKIESMMGLLQNVKVGNGSGGQATMEVKPPETTVYRMNTNMASHIAYALDEILGGTPASQIPDCTSTDLNTPETGVATGAGACLPTQARNIVGTSGFQAAEELPPNAQSLYVSALSGQIAIADIRAQIIRLYSEVNQMTLKVQAAGATGSSTSATTTALLNKKKNLLAQIADLQNQVNSMQNYENAKTKVAQTEVAGVELNNSQIHSLARMHTPAPTPQYTPLGAL</sequence>
<dbReference type="EMBL" id="LVXZ01000012">
    <property type="protein sequence ID" value="OAP93315.1"/>
    <property type="molecule type" value="Genomic_DNA"/>
</dbReference>
<accession>A0A179BPU1</accession>
<evidence type="ECO:0008006" key="5">
    <source>
        <dbReference type="Google" id="ProtNLM"/>
    </source>
</evidence>
<keyword evidence="2" id="KW-0732">Signal</keyword>